<evidence type="ECO:0000259" key="2">
    <source>
        <dbReference type="Pfam" id="PF04773"/>
    </source>
</evidence>
<protein>
    <submittedName>
        <fullName evidence="4">FecR family protein</fullName>
    </submittedName>
</protein>
<dbReference type="InterPro" id="IPR012373">
    <property type="entry name" value="Ferrdict_sens_TM"/>
</dbReference>
<evidence type="ECO:0000313" key="4">
    <source>
        <dbReference type="EMBL" id="SFR84098.1"/>
    </source>
</evidence>
<dbReference type="EMBL" id="FOYX01000003">
    <property type="protein sequence ID" value="SFR84098.1"/>
    <property type="molecule type" value="Genomic_DNA"/>
</dbReference>
<dbReference type="Proteomes" id="UP000199462">
    <property type="component" value="Unassembled WGS sequence"/>
</dbReference>
<evidence type="ECO:0000259" key="3">
    <source>
        <dbReference type="Pfam" id="PF16344"/>
    </source>
</evidence>
<keyword evidence="1" id="KW-0812">Transmembrane</keyword>
<dbReference type="Gene3D" id="2.60.120.1440">
    <property type="match status" value="1"/>
</dbReference>
<proteinExistence type="predicted"/>
<accession>A0A1I6JYX7</accession>
<reference evidence="5" key="1">
    <citation type="submission" date="2016-10" db="EMBL/GenBank/DDBJ databases">
        <authorList>
            <person name="Varghese N."/>
            <person name="Submissions S."/>
        </authorList>
    </citation>
    <scope>NUCLEOTIDE SEQUENCE [LARGE SCALE GENOMIC DNA]</scope>
    <source>
        <strain evidence="5">DSM 19891</strain>
    </source>
</reference>
<evidence type="ECO:0000256" key="1">
    <source>
        <dbReference type="SAM" id="Phobius"/>
    </source>
</evidence>
<dbReference type="Pfam" id="PF04773">
    <property type="entry name" value="FecR"/>
    <property type="match status" value="1"/>
</dbReference>
<feature type="domain" description="Protein FecR C-terminal" evidence="3">
    <location>
        <begin position="272"/>
        <end position="340"/>
    </location>
</feature>
<dbReference type="PANTHER" id="PTHR30273:SF2">
    <property type="entry name" value="PROTEIN FECR"/>
    <property type="match status" value="1"/>
</dbReference>
<evidence type="ECO:0000313" key="5">
    <source>
        <dbReference type="Proteomes" id="UP000199462"/>
    </source>
</evidence>
<keyword evidence="1" id="KW-0472">Membrane</keyword>
<dbReference type="RefSeq" id="WP_091904454.1">
    <property type="nucleotide sequence ID" value="NZ_FOYX01000003.1"/>
</dbReference>
<dbReference type="Pfam" id="PF16344">
    <property type="entry name" value="FecR_C"/>
    <property type="match status" value="1"/>
</dbReference>
<organism evidence="4 5">
    <name type="scientific">Maribacter stanieri</name>
    <dbReference type="NCBI Taxonomy" id="440514"/>
    <lineage>
        <taxon>Bacteria</taxon>
        <taxon>Pseudomonadati</taxon>
        <taxon>Bacteroidota</taxon>
        <taxon>Flavobacteriia</taxon>
        <taxon>Flavobacteriales</taxon>
        <taxon>Flavobacteriaceae</taxon>
        <taxon>Maribacter</taxon>
    </lineage>
</organism>
<feature type="transmembrane region" description="Helical" evidence="1">
    <location>
        <begin position="38"/>
        <end position="55"/>
    </location>
</feature>
<gene>
    <name evidence="4" type="ORF">SAMN04488010_3248</name>
</gene>
<keyword evidence="5" id="KW-1185">Reference proteome</keyword>
<dbReference type="PANTHER" id="PTHR30273">
    <property type="entry name" value="PERIPLASMIC SIGNAL SENSOR AND SIGMA FACTOR ACTIVATOR FECR-RELATED"/>
    <property type="match status" value="1"/>
</dbReference>
<name>A0A1I6JYX7_9FLAO</name>
<dbReference type="FunFam" id="2.60.120.1440:FF:000001">
    <property type="entry name" value="Putative anti-sigma factor"/>
    <property type="match status" value="1"/>
</dbReference>
<dbReference type="InterPro" id="IPR032508">
    <property type="entry name" value="FecR_C"/>
</dbReference>
<dbReference type="Gene3D" id="3.55.50.30">
    <property type="match status" value="1"/>
</dbReference>
<dbReference type="STRING" id="440514.SAMN04488010_3248"/>
<sequence>MKKNKSNDVLSNFEKQNLRTRIIKSANQAKRAKRNGRILMAAASIVLLISASLFFRPKTEQSIENFVETSTEVDINKVDGVTLILGSGDNFNLEGKNTTVQYSNTGEEVELGSGKTVNQESIKDNKALYNTILVPFGKRTNLKLSDGSMVWLNSGSKLVYPAVFNGKTREVYLEGEGIFEVSHNPQKPFKVLSSNQEVEVLGTVFNVSSYKDDNLSFTVLKSGSVKINYSDEKIAGIKIKPGTFASYNAVSKEATTKTVDINDYFSWRDGFLNFKKDSLKHIMTKLSRYYNVQIIIENEDLASQTFSGNLDLKENVSKVIGLIGETSNFEFSSENGKITIINSN</sequence>
<dbReference type="InterPro" id="IPR006860">
    <property type="entry name" value="FecR"/>
</dbReference>
<dbReference type="AlphaFoldDB" id="A0A1I6JYX7"/>
<dbReference type="GO" id="GO:0016989">
    <property type="term" value="F:sigma factor antagonist activity"/>
    <property type="evidence" value="ECO:0007669"/>
    <property type="project" value="TreeGrafter"/>
</dbReference>
<keyword evidence="1" id="KW-1133">Transmembrane helix</keyword>
<feature type="domain" description="FecR protein" evidence="2">
    <location>
        <begin position="132"/>
        <end position="221"/>
    </location>
</feature>